<dbReference type="SUPFAM" id="SSF53448">
    <property type="entry name" value="Nucleotide-diphospho-sugar transferases"/>
    <property type="match status" value="1"/>
</dbReference>
<name>A0A2P8IAL2_SACCR</name>
<evidence type="ECO:0000313" key="2">
    <source>
        <dbReference type="EMBL" id="PSL55495.1"/>
    </source>
</evidence>
<dbReference type="Proteomes" id="UP000241118">
    <property type="component" value="Unassembled WGS sequence"/>
</dbReference>
<comment type="caution">
    <text evidence="2">The sequence shown here is derived from an EMBL/GenBank/DDBJ whole genome shotgun (WGS) entry which is preliminary data.</text>
</comment>
<evidence type="ECO:0000313" key="3">
    <source>
        <dbReference type="Proteomes" id="UP000241118"/>
    </source>
</evidence>
<keyword evidence="3" id="KW-1185">Reference proteome</keyword>
<sequence length="295" mass="33016">MSVHFVVPYYLDARFLIELVDSVRKQTSDQWRLTVVDDRYPDTTAEEYVRGLGDPRIEYVRNERNLGATANVSRCMTLGKEEYLVVMGADDALEPRYVEVVLEAFKRYPNAVMVHPGVIVVDGDSRPTDSLADKIKRVAARSAWKELELDGPTAAQSLMNGNWLYVPAMAFRNDAVPRIKRLGEFGSIADLAWSIDMLIGGGTLALDPTPVFRYRRHASSHSSIGAHSVRRFEEEQRYYAAAAEQLSQVGWHKAARAARLHLLCRGHITKSAIDAAVARDLKLAKSLAGRAFKRV</sequence>
<dbReference type="OrthoDB" id="3177103at2"/>
<keyword evidence="2" id="KW-0808">Transferase</keyword>
<protein>
    <submittedName>
        <fullName evidence="2">GT2 family glycosyltransferase</fullName>
    </submittedName>
</protein>
<dbReference type="Gene3D" id="3.90.550.10">
    <property type="entry name" value="Spore Coat Polysaccharide Biosynthesis Protein SpsA, Chain A"/>
    <property type="match status" value="1"/>
</dbReference>
<dbReference type="RefSeq" id="WP_106616346.1">
    <property type="nucleotide sequence ID" value="NZ_PYAX01000005.1"/>
</dbReference>
<dbReference type="InterPro" id="IPR029044">
    <property type="entry name" value="Nucleotide-diphossugar_trans"/>
</dbReference>
<proteinExistence type="predicted"/>
<dbReference type="PANTHER" id="PTHR43685:SF2">
    <property type="entry name" value="GLYCOSYLTRANSFERASE 2-LIKE DOMAIN-CONTAINING PROTEIN"/>
    <property type="match status" value="1"/>
</dbReference>
<dbReference type="AlphaFoldDB" id="A0A2P8IAL2"/>
<dbReference type="GO" id="GO:0016740">
    <property type="term" value="F:transferase activity"/>
    <property type="evidence" value="ECO:0007669"/>
    <property type="project" value="UniProtKB-KW"/>
</dbReference>
<dbReference type="InterPro" id="IPR050834">
    <property type="entry name" value="Glycosyltransf_2"/>
</dbReference>
<evidence type="ECO:0000259" key="1">
    <source>
        <dbReference type="Pfam" id="PF00535"/>
    </source>
</evidence>
<dbReference type="PANTHER" id="PTHR43685">
    <property type="entry name" value="GLYCOSYLTRANSFERASE"/>
    <property type="match status" value="1"/>
</dbReference>
<dbReference type="EMBL" id="PYAX01000005">
    <property type="protein sequence ID" value="PSL55495.1"/>
    <property type="molecule type" value="Genomic_DNA"/>
</dbReference>
<feature type="domain" description="Glycosyltransferase 2-like" evidence="1">
    <location>
        <begin position="6"/>
        <end position="130"/>
    </location>
</feature>
<gene>
    <name evidence="2" type="ORF">B0I31_105458</name>
</gene>
<reference evidence="2 3" key="1">
    <citation type="submission" date="2018-03" db="EMBL/GenBank/DDBJ databases">
        <title>Genomic Encyclopedia of Type Strains, Phase III (KMG-III): the genomes of soil and plant-associated and newly described type strains.</title>
        <authorList>
            <person name="Whitman W."/>
        </authorList>
    </citation>
    <scope>NUCLEOTIDE SEQUENCE [LARGE SCALE GENOMIC DNA]</scope>
    <source>
        <strain evidence="2 3">CGMCC 4.7097</strain>
    </source>
</reference>
<dbReference type="InterPro" id="IPR001173">
    <property type="entry name" value="Glyco_trans_2-like"/>
</dbReference>
<organism evidence="2 3">
    <name type="scientific">Saccharothrix carnea</name>
    <dbReference type="NCBI Taxonomy" id="1280637"/>
    <lineage>
        <taxon>Bacteria</taxon>
        <taxon>Bacillati</taxon>
        <taxon>Actinomycetota</taxon>
        <taxon>Actinomycetes</taxon>
        <taxon>Pseudonocardiales</taxon>
        <taxon>Pseudonocardiaceae</taxon>
        <taxon>Saccharothrix</taxon>
    </lineage>
</organism>
<dbReference type="Pfam" id="PF00535">
    <property type="entry name" value="Glycos_transf_2"/>
    <property type="match status" value="1"/>
</dbReference>
<accession>A0A2P8IAL2</accession>